<feature type="transmembrane region" description="Helical" evidence="1">
    <location>
        <begin position="701"/>
        <end position="721"/>
    </location>
</feature>
<keyword evidence="1" id="KW-1133">Transmembrane helix</keyword>
<dbReference type="STRING" id="279360.MB14_04255"/>
<dbReference type="PANTHER" id="PTHR22674">
    <property type="entry name" value="NTPASE, KAP FAMILY P-LOOP DOMAIN-CONTAINING 1"/>
    <property type="match status" value="1"/>
</dbReference>
<dbReference type="InterPro" id="IPR043472">
    <property type="entry name" value="Macro_dom-like"/>
</dbReference>
<keyword evidence="1" id="KW-0472">Membrane</keyword>
<dbReference type="InterPro" id="IPR052754">
    <property type="entry name" value="NTPase_KAP_P-loop"/>
</dbReference>
<dbReference type="PANTHER" id="PTHR22674:SF6">
    <property type="entry name" value="NTPASE KAP FAMILY P-LOOP DOMAIN-CONTAINING PROTEIN 1"/>
    <property type="match status" value="1"/>
</dbReference>
<evidence type="ECO:0000259" key="2">
    <source>
        <dbReference type="Pfam" id="PF07693"/>
    </source>
</evidence>
<dbReference type="Proteomes" id="UP000075583">
    <property type="component" value="Unassembled WGS sequence"/>
</dbReference>
<protein>
    <recommendedName>
        <fullName evidence="2">KAP NTPase domain-containing protein</fullName>
    </recommendedName>
</protein>
<evidence type="ECO:0000256" key="1">
    <source>
        <dbReference type="SAM" id="Phobius"/>
    </source>
</evidence>
<dbReference type="SUPFAM" id="SSF52949">
    <property type="entry name" value="Macro domain-like"/>
    <property type="match status" value="1"/>
</dbReference>
<dbReference type="OrthoDB" id="9781481at2"/>
<organism evidence="3 4">
    <name type="scientific">Roseivirga ehrenbergii (strain DSM 102268 / JCM 13514 / KCTC 12282 / NCIMB 14502 / KMM 6017)</name>
    <dbReference type="NCBI Taxonomy" id="279360"/>
    <lineage>
        <taxon>Bacteria</taxon>
        <taxon>Pseudomonadati</taxon>
        <taxon>Bacteroidota</taxon>
        <taxon>Cytophagia</taxon>
        <taxon>Cytophagales</taxon>
        <taxon>Roseivirgaceae</taxon>
        <taxon>Roseivirga</taxon>
    </lineage>
</organism>
<evidence type="ECO:0000313" key="3">
    <source>
        <dbReference type="EMBL" id="KYG74431.1"/>
    </source>
</evidence>
<gene>
    <name evidence="3" type="ORF">MB14_04255</name>
</gene>
<feature type="transmembrane region" description="Helical" evidence="1">
    <location>
        <begin position="660"/>
        <end position="681"/>
    </location>
</feature>
<dbReference type="SUPFAM" id="SSF52540">
    <property type="entry name" value="P-loop containing nucleoside triphosphate hydrolases"/>
    <property type="match status" value="1"/>
</dbReference>
<dbReference type="InterPro" id="IPR011646">
    <property type="entry name" value="KAP_P-loop"/>
</dbReference>
<comment type="caution">
    <text evidence="3">The sequence shown here is derived from an EMBL/GenBank/DDBJ whole genome shotgun (WGS) entry which is preliminary data.</text>
</comment>
<dbReference type="Gene3D" id="3.40.50.300">
    <property type="entry name" value="P-loop containing nucleotide triphosphate hydrolases"/>
    <property type="match status" value="1"/>
</dbReference>
<dbReference type="EMBL" id="LQZQ01000045">
    <property type="protein sequence ID" value="KYG74431.1"/>
    <property type="molecule type" value="Genomic_DNA"/>
</dbReference>
<sequence length="1055" mass="122542">MAAPFLISSQVAYPSSKAEVAFVSIDSYGTPGDLNISVLEARGFTKKDLPTEKYLTHGHAILQKSEHNIIIFIVTIGSDSTQKNLKKNLNSALSNYQKAIKEKSIWMPLMGTGAGGLDFLTSFTITLSALKTINSSFQPYEFVFSLPESIDENSKNSIEFQIAYWNEHRSSEQEFEIEDLRTNQFTKLQRAFYVAGHDWDNVDQLPRFIENSIWENGHADKQTNAVNSANVGDILFAKTTWVKGKSQGMLTFRAIGVVLDNPRDGHNLKVNWFSFPEKIDLEFGSQYRSTFQKITENYINEILGRVLASYPNLSSIIEKLKDSRIFTNINLLEIQTKIKINKASGSSFWWISDMRYNWAEDNLKGQNNFIFPNEDSDNLKPKKGEILIVAYSPLFDNMLVGLFEVVRIRGSEIEATPIYRFSNRIITNELNKNKVIDEWLSPNVKMRDLSIIPFEVFNEIINITELGNPSLFQTETKPTASQPTVESTIDNIPFHLDQVEDTDRLNREPVAKSITRLLNKQIFSSPLRKPFHKRWCIVSLNWITKKWVENKTTSWIRKKHKEIITEKRSRHAFMIHLQGAWGDGKSTFFNLIKKNLPSDNNKWVVVEFNAWQNQHISPPWWTFLDQVYKQSIKQLGINRASFFILEQYRRLFNLKLKSRLLVTGILLVLLFFSYKSLPLVIDFFKENPSDAAITSEGEDLLNFGKIVGAIAALVGLFYSFSQFLIRPFFLRSPETAKTFMEEVADPMMKVKKHFESMVNNLEVFGYRLVIFIDDIDRCDAKFNVKLLEGIQTLYKDRKVLYIVAGDKNWISTCFECHYEQFTPVIKEPAQKLGYLFLEKAFQLSVRLPHVSEKTKKDYWNFILFPEGNSNVEEEDNTKLKRTDEEDRELKQEFKNKYSKEDYAKTDQYEQIGNELGLTESEVTDYALEMLNEDQEDIKHILQSHHDLIESNPRSIKRLANQYNVYRDTLIAERKTFDSDKLFRWLVLQNVYPLYVEHVEKDFKIYTDSNLPEEIKELKGNQHWQRLVHDNENKRGGILEVTDIEMFVGYSKKELA</sequence>
<keyword evidence="4" id="KW-1185">Reference proteome</keyword>
<feature type="domain" description="KAP NTPase" evidence="2">
    <location>
        <begin position="562"/>
        <end position="966"/>
    </location>
</feature>
<dbReference type="AlphaFoldDB" id="A0A150X6U2"/>
<proteinExistence type="predicted"/>
<dbReference type="RefSeq" id="WP_062591540.1">
    <property type="nucleotide sequence ID" value="NZ_LQZQ01000045.1"/>
</dbReference>
<keyword evidence="1" id="KW-0812">Transmembrane</keyword>
<dbReference type="InterPro" id="IPR027417">
    <property type="entry name" value="P-loop_NTPase"/>
</dbReference>
<accession>A0A150X6U2</accession>
<dbReference type="Pfam" id="PF07693">
    <property type="entry name" value="KAP_NTPase"/>
    <property type="match status" value="1"/>
</dbReference>
<evidence type="ECO:0000313" key="4">
    <source>
        <dbReference type="Proteomes" id="UP000075583"/>
    </source>
</evidence>
<reference evidence="3" key="1">
    <citation type="submission" date="2016-01" db="EMBL/GenBank/DDBJ databases">
        <title>Genome sequencing of Roseivirga ehrenbergii KMM 6017.</title>
        <authorList>
            <person name="Selvaratnam C."/>
            <person name="Thevarajoo S."/>
            <person name="Goh K.M."/>
            <person name="Ee R."/>
            <person name="Chan K.-G."/>
            <person name="Chong C.S."/>
        </authorList>
    </citation>
    <scope>NUCLEOTIDE SEQUENCE [LARGE SCALE GENOMIC DNA]</scope>
    <source>
        <strain evidence="3">KMM 6017</strain>
    </source>
</reference>
<name>A0A150X6U2_ROSEK</name>